<name>A0A383VW99_TETOB</name>
<keyword evidence="3" id="KW-0560">Oxidoreductase</keyword>
<dbReference type="InterPro" id="IPR051265">
    <property type="entry name" value="HIBADH-related_NP60_sf"/>
</dbReference>
<gene>
    <name evidence="11" type="ORF">BQ4739_LOCUS9024</name>
</gene>
<keyword evidence="4" id="KW-0346">Stress response</keyword>
<dbReference type="GO" id="GO:0051287">
    <property type="term" value="F:NAD binding"/>
    <property type="evidence" value="ECO:0007669"/>
    <property type="project" value="InterPro"/>
</dbReference>
<proteinExistence type="inferred from homology"/>
<dbReference type="Proteomes" id="UP000256970">
    <property type="component" value="Unassembled WGS sequence"/>
</dbReference>
<dbReference type="GO" id="GO:0030267">
    <property type="term" value="F:glyoxylate reductase (NADPH) activity"/>
    <property type="evidence" value="ECO:0007669"/>
    <property type="project" value="UniProtKB-EC"/>
</dbReference>
<evidence type="ECO:0000256" key="1">
    <source>
        <dbReference type="ARBA" id="ARBA00007598"/>
    </source>
</evidence>
<dbReference type="PANTHER" id="PTHR43580">
    <property type="entry name" value="OXIDOREDUCTASE GLYR1-RELATED"/>
    <property type="match status" value="1"/>
</dbReference>
<dbReference type="Pfam" id="PF14833">
    <property type="entry name" value="NAD_binding_11"/>
    <property type="match status" value="1"/>
</dbReference>
<evidence type="ECO:0000256" key="6">
    <source>
        <dbReference type="ARBA" id="ARBA00052582"/>
    </source>
</evidence>
<dbReference type="FunFam" id="3.40.50.720:FF:000058">
    <property type="entry name" value="Putative oxidoreductase GLYR1 homolog"/>
    <property type="match status" value="1"/>
</dbReference>
<evidence type="ECO:0000256" key="2">
    <source>
        <dbReference type="ARBA" id="ARBA00022857"/>
    </source>
</evidence>
<dbReference type="PIRSF" id="PIRSF000103">
    <property type="entry name" value="HIBADH"/>
    <property type="match status" value="1"/>
</dbReference>
<dbReference type="InterPro" id="IPR029154">
    <property type="entry name" value="HIBADH-like_NADP-bd"/>
</dbReference>
<comment type="catalytic activity">
    <reaction evidence="6">
        <text>4-hydroxybutanoate + NADP(+) = succinate semialdehyde + NADPH + H(+)</text>
        <dbReference type="Rhea" id="RHEA:26381"/>
        <dbReference type="ChEBI" id="CHEBI:15378"/>
        <dbReference type="ChEBI" id="CHEBI:16724"/>
        <dbReference type="ChEBI" id="CHEBI:57706"/>
        <dbReference type="ChEBI" id="CHEBI:57783"/>
        <dbReference type="ChEBI" id="CHEBI:58349"/>
        <dbReference type="EC" id="1.1.1.n11"/>
    </reaction>
</comment>
<dbReference type="GO" id="GO:0050661">
    <property type="term" value="F:NADP binding"/>
    <property type="evidence" value="ECO:0007669"/>
    <property type="project" value="InterPro"/>
</dbReference>
<evidence type="ECO:0000256" key="3">
    <source>
        <dbReference type="ARBA" id="ARBA00023002"/>
    </source>
</evidence>
<evidence type="ECO:0000313" key="11">
    <source>
        <dbReference type="EMBL" id="SZX68696.1"/>
    </source>
</evidence>
<dbReference type="STRING" id="3088.A0A383VW99"/>
<comment type="function">
    <text evidence="8">Catalyzes the NADPH-dependent reduction of glyoxylate to glycolate as well as succinic semialdehyde (SSA) to gamma-hydroxybutyrate in vitro. May function in redox homeostasis and play a role in oxidative stress tolerance by detoxifying glyoxylate and SSA generated in glycolate metabolism and GABA metabolism, respectively.</text>
</comment>
<comment type="catalytic activity">
    <reaction evidence="7">
        <text>glycolate + NADP(+) = glyoxylate + NADPH + H(+)</text>
        <dbReference type="Rhea" id="RHEA:10992"/>
        <dbReference type="ChEBI" id="CHEBI:15378"/>
        <dbReference type="ChEBI" id="CHEBI:29805"/>
        <dbReference type="ChEBI" id="CHEBI:36655"/>
        <dbReference type="ChEBI" id="CHEBI:57783"/>
        <dbReference type="ChEBI" id="CHEBI:58349"/>
        <dbReference type="EC" id="1.1.1.79"/>
    </reaction>
</comment>
<dbReference type="Pfam" id="PF03446">
    <property type="entry name" value="NAD_binding_2"/>
    <property type="match status" value="1"/>
</dbReference>
<evidence type="ECO:0000256" key="7">
    <source>
        <dbReference type="ARBA" id="ARBA00052769"/>
    </source>
</evidence>
<dbReference type="Gene3D" id="1.10.1040.10">
    <property type="entry name" value="N-(1-d-carboxylethyl)-l-norvaline Dehydrogenase, domain 2"/>
    <property type="match status" value="1"/>
</dbReference>
<keyword evidence="2" id="KW-0521">NADP</keyword>
<dbReference type="GO" id="GO:0005737">
    <property type="term" value="C:cytoplasm"/>
    <property type="evidence" value="ECO:0007669"/>
    <property type="project" value="UniProtKB-ARBA"/>
</dbReference>
<evidence type="ECO:0000256" key="8">
    <source>
        <dbReference type="ARBA" id="ARBA00056683"/>
    </source>
</evidence>
<keyword evidence="5" id="KW-0520">NAD</keyword>
<dbReference type="InterPro" id="IPR036291">
    <property type="entry name" value="NAD(P)-bd_dom_sf"/>
</dbReference>
<dbReference type="InterPro" id="IPR013328">
    <property type="entry name" value="6PGD_dom2"/>
</dbReference>
<dbReference type="SUPFAM" id="SSF51735">
    <property type="entry name" value="NAD(P)-binding Rossmann-fold domains"/>
    <property type="match status" value="1"/>
</dbReference>
<comment type="similarity">
    <text evidence="1">Belongs to the HIBADH-related family. NP60 subfamily.</text>
</comment>
<feature type="domain" description="6-phosphogluconate dehydrogenase NADP-binding" evidence="9">
    <location>
        <begin position="14"/>
        <end position="173"/>
    </location>
</feature>
<evidence type="ECO:0000313" key="12">
    <source>
        <dbReference type="Proteomes" id="UP000256970"/>
    </source>
</evidence>
<dbReference type="SUPFAM" id="SSF48179">
    <property type="entry name" value="6-phosphogluconate dehydrogenase C-terminal domain-like"/>
    <property type="match status" value="1"/>
</dbReference>
<feature type="domain" description="3-hydroxyisobutyrate dehydrogenase-like NAD-binding" evidence="10">
    <location>
        <begin position="178"/>
        <end position="296"/>
    </location>
</feature>
<reference evidence="11 12" key="1">
    <citation type="submission" date="2016-10" db="EMBL/GenBank/DDBJ databases">
        <authorList>
            <person name="Cai Z."/>
        </authorList>
    </citation>
    <scope>NUCLEOTIDE SEQUENCE [LARGE SCALE GENOMIC DNA]</scope>
</reference>
<dbReference type="AlphaFoldDB" id="A0A383VW99"/>
<keyword evidence="12" id="KW-1185">Reference proteome</keyword>
<evidence type="ECO:0000256" key="4">
    <source>
        <dbReference type="ARBA" id="ARBA00023016"/>
    </source>
</evidence>
<dbReference type="Gene3D" id="3.40.50.720">
    <property type="entry name" value="NAD(P)-binding Rossmann-like Domain"/>
    <property type="match status" value="1"/>
</dbReference>
<evidence type="ECO:0000259" key="9">
    <source>
        <dbReference type="Pfam" id="PF03446"/>
    </source>
</evidence>
<dbReference type="FunFam" id="1.10.1040.10:FF:000016">
    <property type="entry name" value="Glyoxylate/succinic semialdehyde reductase 2"/>
    <property type="match status" value="1"/>
</dbReference>
<evidence type="ECO:0000259" key="10">
    <source>
        <dbReference type="Pfam" id="PF14833"/>
    </source>
</evidence>
<organism evidence="11 12">
    <name type="scientific">Tetradesmus obliquus</name>
    <name type="common">Green alga</name>
    <name type="synonym">Acutodesmus obliquus</name>
    <dbReference type="NCBI Taxonomy" id="3088"/>
    <lineage>
        <taxon>Eukaryota</taxon>
        <taxon>Viridiplantae</taxon>
        <taxon>Chlorophyta</taxon>
        <taxon>core chlorophytes</taxon>
        <taxon>Chlorophyceae</taxon>
        <taxon>CS clade</taxon>
        <taxon>Sphaeropleales</taxon>
        <taxon>Scenedesmaceae</taxon>
        <taxon>Tetradesmus</taxon>
    </lineage>
</organism>
<accession>A0A383VW99</accession>
<dbReference type="InterPro" id="IPR015815">
    <property type="entry name" value="HIBADH-related"/>
</dbReference>
<dbReference type="EMBL" id="FNXT01000875">
    <property type="protein sequence ID" value="SZX68696.1"/>
    <property type="molecule type" value="Genomic_DNA"/>
</dbReference>
<dbReference type="PANTHER" id="PTHR43580:SF2">
    <property type="entry name" value="CYTOKINE-LIKE NUCLEAR FACTOR N-PAC"/>
    <property type="match status" value="1"/>
</dbReference>
<sequence length="306" mass="31266">MVTDAATGATNAPTVGFLGLGIMGTAMCRNLLKCGAFSKVIVWNRTASKCDELVAEGAVAASSPAEVVQQADITFGMLADPEAALKAALGPAGVAEGVSAGKAYVDMSTVDEATSQQIAAAVAAKGGRFLEAPVSGSKKPAIDGQLIILAAGDEALFKECEAAFSAMGKRSLFLGAVGAGARMKLVVNMVMGSMMGAFCEGMALADRAGLAQSDLLDVLGLGAMANPMFALKGPALQQRQYPPAFPLKHQQKDMRLALALGDALDQPLPVAAAANEAYKQAKSKGYADADFAAVYEATQISNLSLN</sequence>
<dbReference type="InterPro" id="IPR006115">
    <property type="entry name" value="6PGDH_NADP-bd"/>
</dbReference>
<evidence type="ECO:0000256" key="5">
    <source>
        <dbReference type="ARBA" id="ARBA00023027"/>
    </source>
</evidence>
<protein>
    <submittedName>
        <fullName evidence="11">Uncharacterized protein</fullName>
    </submittedName>
</protein>
<dbReference type="InterPro" id="IPR008927">
    <property type="entry name" value="6-PGluconate_DH-like_C_sf"/>
</dbReference>